<protein>
    <recommendedName>
        <fullName evidence="1">Protein kinase domain-containing protein</fullName>
    </recommendedName>
</protein>
<dbReference type="InterPro" id="IPR020635">
    <property type="entry name" value="Tyr_kinase_cat_dom"/>
</dbReference>
<comment type="caution">
    <text evidence="2">The sequence shown here is derived from an EMBL/GenBank/DDBJ whole genome shotgun (WGS) entry which is preliminary data.</text>
</comment>
<dbReference type="SMART" id="SM00219">
    <property type="entry name" value="TyrKc"/>
    <property type="match status" value="1"/>
</dbReference>
<evidence type="ECO:0000259" key="1">
    <source>
        <dbReference type="PROSITE" id="PS50011"/>
    </source>
</evidence>
<evidence type="ECO:0000313" key="3">
    <source>
        <dbReference type="Proteomes" id="UP000604825"/>
    </source>
</evidence>
<sequence length="127" mass="14298">MVLVEGGFGRVYKGWVDERTLNPAKSNAGVIVAVKKLNPESVQGLQEWQSEVNFLGRLSHPNLVRLLGYCGEDREMLLVYEFMSKDSLENHLFRRGGNLEALSWSRWLKIATGTARGLAFLHSSDSF</sequence>
<accession>A0A811NFQ3</accession>
<dbReference type="Pfam" id="PF07714">
    <property type="entry name" value="PK_Tyr_Ser-Thr"/>
    <property type="match status" value="1"/>
</dbReference>
<keyword evidence="3" id="KW-1185">Reference proteome</keyword>
<dbReference type="InterPro" id="IPR001245">
    <property type="entry name" value="Ser-Thr/Tyr_kinase_cat_dom"/>
</dbReference>
<organism evidence="2 3">
    <name type="scientific">Miscanthus lutarioriparius</name>
    <dbReference type="NCBI Taxonomy" id="422564"/>
    <lineage>
        <taxon>Eukaryota</taxon>
        <taxon>Viridiplantae</taxon>
        <taxon>Streptophyta</taxon>
        <taxon>Embryophyta</taxon>
        <taxon>Tracheophyta</taxon>
        <taxon>Spermatophyta</taxon>
        <taxon>Magnoliopsida</taxon>
        <taxon>Liliopsida</taxon>
        <taxon>Poales</taxon>
        <taxon>Poaceae</taxon>
        <taxon>PACMAD clade</taxon>
        <taxon>Panicoideae</taxon>
        <taxon>Andropogonodae</taxon>
        <taxon>Andropogoneae</taxon>
        <taxon>Saccharinae</taxon>
        <taxon>Miscanthus</taxon>
    </lineage>
</organism>
<dbReference type="Proteomes" id="UP000604825">
    <property type="component" value="Unassembled WGS sequence"/>
</dbReference>
<dbReference type="PANTHER" id="PTHR45621">
    <property type="entry name" value="OS01G0588500 PROTEIN-RELATED"/>
    <property type="match status" value="1"/>
</dbReference>
<reference evidence="2" key="1">
    <citation type="submission" date="2020-10" db="EMBL/GenBank/DDBJ databases">
        <authorList>
            <person name="Han B."/>
            <person name="Lu T."/>
            <person name="Zhao Q."/>
            <person name="Huang X."/>
            <person name="Zhao Y."/>
        </authorList>
    </citation>
    <scope>NUCLEOTIDE SEQUENCE</scope>
</reference>
<dbReference type="SUPFAM" id="SSF56112">
    <property type="entry name" value="Protein kinase-like (PK-like)"/>
    <property type="match status" value="1"/>
</dbReference>
<dbReference type="InterPro" id="IPR011009">
    <property type="entry name" value="Kinase-like_dom_sf"/>
</dbReference>
<gene>
    <name evidence="2" type="ORF">NCGR_LOCUS13974</name>
</gene>
<dbReference type="EMBL" id="CAJGYO010000003">
    <property type="protein sequence ID" value="CAD6220509.1"/>
    <property type="molecule type" value="Genomic_DNA"/>
</dbReference>
<dbReference type="GO" id="GO:0005524">
    <property type="term" value="F:ATP binding"/>
    <property type="evidence" value="ECO:0007669"/>
    <property type="project" value="InterPro"/>
</dbReference>
<dbReference type="InterPro" id="IPR000719">
    <property type="entry name" value="Prot_kinase_dom"/>
</dbReference>
<dbReference type="PROSITE" id="PS50011">
    <property type="entry name" value="PROTEIN_KINASE_DOM"/>
    <property type="match status" value="1"/>
</dbReference>
<name>A0A811NFQ3_9POAL</name>
<dbReference type="OrthoDB" id="4062651at2759"/>
<evidence type="ECO:0000313" key="2">
    <source>
        <dbReference type="EMBL" id="CAD6220509.1"/>
    </source>
</evidence>
<proteinExistence type="predicted"/>
<dbReference type="GO" id="GO:0004713">
    <property type="term" value="F:protein tyrosine kinase activity"/>
    <property type="evidence" value="ECO:0007669"/>
    <property type="project" value="InterPro"/>
</dbReference>
<dbReference type="InterPro" id="IPR050823">
    <property type="entry name" value="Plant_Ser_Thr_Prot_Kinase"/>
</dbReference>
<dbReference type="AlphaFoldDB" id="A0A811NFQ3"/>
<dbReference type="Gene3D" id="1.10.510.10">
    <property type="entry name" value="Transferase(Phosphotransferase) domain 1"/>
    <property type="match status" value="1"/>
</dbReference>
<feature type="domain" description="Protein kinase" evidence="1">
    <location>
        <begin position="1"/>
        <end position="127"/>
    </location>
</feature>
<dbReference type="Gene3D" id="3.30.200.20">
    <property type="entry name" value="Phosphorylase Kinase, domain 1"/>
    <property type="match status" value="1"/>
</dbReference>